<sequence length="207" mass="21676">MTAPTTPGDRPSPLRRALFALPVALVAVGVWFFYGSLTSGRDPAALPSALVGRAAPQTALPALEGLLANGAPVAGFSSADLATGQVTLVNVFASWCAPCRQEHPVLMRLREQGVRILGLNYKDTAENARRFLGGLGNPYERVGVDASGRAGVEWGVYGVPETFVVTGDGRVAFKFVGPLTMESAEATLKPQIEKAKAAKPATDKPSS</sequence>
<dbReference type="InterPro" id="IPR013766">
    <property type="entry name" value="Thioredoxin_domain"/>
</dbReference>
<dbReference type="PROSITE" id="PS51352">
    <property type="entry name" value="THIOREDOXIN_2"/>
    <property type="match status" value="1"/>
</dbReference>
<keyword evidence="3" id="KW-0201">Cytochrome c-type biogenesis</keyword>
<evidence type="ECO:0000313" key="8">
    <source>
        <dbReference type="EMBL" id="GLK54218.1"/>
    </source>
</evidence>
<dbReference type="GO" id="GO:0015036">
    <property type="term" value="F:disulfide oxidoreductase activity"/>
    <property type="evidence" value="ECO:0007669"/>
    <property type="project" value="InterPro"/>
</dbReference>
<dbReference type="CDD" id="cd03010">
    <property type="entry name" value="TlpA_like_DsbE"/>
    <property type="match status" value="1"/>
</dbReference>
<keyword evidence="10" id="KW-1185">Reference proteome</keyword>
<comment type="similarity">
    <text evidence="2">Belongs to the thioredoxin family. DsbE subfamily.</text>
</comment>
<dbReference type="EMBL" id="BSFF01000001">
    <property type="protein sequence ID" value="GLK54218.1"/>
    <property type="molecule type" value="Genomic_DNA"/>
</dbReference>
<evidence type="ECO:0000313" key="9">
    <source>
        <dbReference type="EMBL" id="MBM7851161.1"/>
    </source>
</evidence>
<dbReference type="SUPFAM" id="SSF52833">
    <property type="entry name" value="Thioredoxin-like"/>
    <property type="match status" value="1"/>
</dbReference>
<dbReference type="InterPro" id="IPR017937">
    <property type="entry name" value="Thioredoxin_CS"/>
</dbReference>
<dbReference type="Pfam" id="PF08534">
    <property type="entry name" value="Redoxin"/>
    <property type="match status" value="1"/>
</dbReference>
<dbReference type="AlphaFoldDB" id="A0A9W6IQ97"/>
<evidence type="ECO:0000256" key="5">
    <source>
        <dbReference type="ARBA" id="ARBA00023284"/>
    </source>
</evidence>
<reference evidence="8" key="3">
    <citation type="submission" date="2023-01" db="EMBL/GenBank/DDBJ databases">
        <authorList>
            <person name="Sun Q."/>
            <person name="Evtushenko L."/>
        </authorList>
    </citation>
    <scope>NUCLEOTIDE SEQUENCE</scope>
    <source>
        <strain evidence="8">VKM B-1606</strain>
    </source>
</reference>
<dbReference type="EMBL" id="JAFBCY010000002">
    <property type="protein sequence ID" value="MBM7851161.1"/>
    <property type="molecule type" value="Genomic_DNA"/>
</dbReference>
<dbReference type="InterPro" id="IPR004799">
    <property type="entry name" value="Periplasmic_diS_OxRdtase_DsbE"/>
</dbReference>
<proteinExistence type="inferred from homology"/>
<organism evidence="8 11">
    <name type="scientific">Methylopila capsulata</name>
    <dbReference type="NCBI Taxonomy" id="61654"/>
    <lineage>
        <taxon>Bacteria</taxon>
        <taxon>Pseudomonadati</taxon>
        <taxon>Pseudomonadota</taxon>
        <taxon>Alphaproteobacteria</taxon>
        <taxon>Hyphomicrobiales</taxon>
        <taxon>Methylopilaceae</taxon>
        <taxon>Methylopila</taxon>
    </lineage>
</organism>
<keyword evidence="4" id="KW-1015">Disulfide bond</keyword>
<evidence type="ECO:0000256" key="4">
    <source>
        <dbReference type="ARBA" id="ARBA00023157"/>
    </source>
</evidence>
<keyword evidence="6" id="KW-0812">Transmembrane</keyword>
<dbReference type="PANTHER" id="PTHR42852:SF6">
    <property type="entry name" value="THIOL:DISULFIDE INTERCHANGE PROTEIN DSBE"/>
    <property type="match status" value="1"/>
</dbReference>
<evidence type="ECO:0000259" key="7">
    <source>
        <dbReference type="PROSITE" id="PS51352"/>
    </source>
</evidence>
<dbReference type="InterPro" id="IPR036249">
    <property type="entry name" value="Thioredoxin-like_sf"/>
</dbReference>
<reference evidence="8" key="1">
    <citation type="journal article" date="2014" name="Int. J. Syst. Evol. Microbiol.">
        <title>Complete genome sequence of Corynebacterium casei LMG S-19264T (=DSM 44701T), isolated from a smear-ripened cheese.</title>
        <authorList>
            <consortium name="US DOE Joint Genome Institute (JGI-PGF)"/>
            <person name="Walter F."/>
            <person name="Albersmeier A."/>
            <person name="Kalinowski J."/>
            <person name="Ruckert C."/>
        </authorList>
    </citation>
    <scope>NUCLEOTIDE SEQUENCE</scope>
    <source>
        <strain evidence="8">VKM B-1606</strain>
    </source>
</reference>
<keyword evidence="6" id="KW-1133">Transmembrane helix</keyword>
<comment type="subcellular location">
    <subcellularLocation>
        <location evidence="1">Cell envelope</location>
    </subcellularLocation>
</comment>
<dbReference type="GO" id="GO:0030288">
    <property type="term" value="C:outer membrane-bounded periplasmic space"/>
    <property type="evidence" value="ECO:0007669"/>
    <property type="project" value="InterPro"/>
</dbReference>
<evidence type="ECO:0000256" key="6">
    <source>
        <dbReference type="SAM" id="Phobius"/>
    </source>
</evidence>
<reference evidence="9 10" key="2">
    <citation type="submission" date="2021-01" db="EMBL/GenBank/DDBJ databases">
        <title>Genomic Encyclopedia of Type Strains, Phase IV (KMG-IV): sequencing the most valuable type-strain genomes for metagenomic binning, comparative biology and taxonomic classification.</title>
        <authorList>
            <person name="Goeker M."/>
        </authorList>
    </citation>
    <scope>NUCLEOTIDE SEQUENCE [LARGE SCALE GENOMIC DNA]</scope>
    <source>
        <strain evidence="9 10">DSM 6130</strain>
    </source>
</reference>
<dbReference type="InterPro" id="IPR013740">
    <property type="entry name" value="Redoxin"/>
</dbReference>
<keyword evidence="5" id="KW-0676">Redox-active center</keyword>
<dbReference type="RefSeq" id="WP_204949570.1">
    <property type="nucleotide sequence ID" value="NZ_BSFF01000001.1"/>
</dbReference>
<feature type="transmembrane region" description="Helical" evidence="6">
    <location>
        <begin position="17"/>
        <end position="34"/>
    </location>
</feature>
<feature type="domain" description="Thioredoxin" evidence="7">
    <location>
        <begin position="49"/>
        <end position="193"/>
    </location>
</feature>
<evidence type="ECO:0000256" key="3">
    <source>
        <dbReference type="ARBA" id="ARBA00022748"/>
    </source>
</evidence>
<gene>
    <name evidence="8" type="ORF">GCM10008170_02370</name>
    <name evidence="9" type="ORF">JOD31_001386</name>
</gene>
<keyword evidence="6" id="KW-0472">Membrane</keyword>
<evidence type="ECO:0000313" key="10">
    <source>
        <dbReference type="Proteomes" id="UP000758856"/>
    </source>
</evidence>
<comment type="caution">
    <text evidence="8">The sequence shown here is derived from an EMBL/GenBank/DDBJ whole genome shotgun (WGS) entry which is preliminary data.</text>
</comment>
<name>A0A9W6IQ97_9HYPH</name>
<dbReference type="Proteomes" id="UP000758856">
    <property type="component" value="Unassembled WGS sequence"/>
</dbReference>
<dbReference type="PANTHER" id="PTHR42852">
    <property type="entry name" value="THIOL:DISULFIDE INTERCHANGE PROTEIN DSBE"/>
    <property type="match status" value="1"/>
</dbReference>
<evidence type="ECO:0000256" key="2">
    <source>
        <dbReference type="ARBA" id="ARBA00007758"/>
    </source>
</evidence>
<dbReference type="Gene3D" id="3.40.30.10">
    <property type="entry name" value="Glutaredoxin"/>
    <property type="match status" value="1"/>
</dbReference>
<protein>
    <submittedName>
        <fullName evidence="8 9">Thiol:disulfide interchange protein</fullName>
    </submittedName>
</protein>
<evidence type="ECO:0000256" key="1">
    <source>
        <dbReference type="ARBA" id="ARBA00004196"/>
    </source>
</evidence>
<dbReference type="InterPro" id="IPR050553">
    <property type="entry name" value="Thioredoxin_ResA/DsbE_sf"/>
</dbReference>
<dbReference type="NCBIfam" id="TIGR00385">
    <property type="entry name" value="dsbE"/>
    <property type="match status" value="1"/>
</dbReference>
<accession>A0A9W6IQ97</accession>
<dbReference type="GO" id="GO:0017004">
    <property type="term" value="P:cytochrome complex assembly"/>
    <property type="evidence" value="ECO:0007669"/>
    <property type="project" value="UniProtKB-KW"/>
</dbReference>
<dbReference type="Proteomes" id="UP001143400">
    <property type="component" value="Unassembled WGS sequence"/>
</dbReference>
<evidence type="ECO:0000313" key="11">
    <source>
        <dbReference type="Proteomes" id="UP001143400"/>
    </source>
</evidence>
<dbReference type="PROSITE" id="PS00194">
    <property type="entry name" value="THIOREDOXIN_1"/>
    <property type="match status" value="1"/>
</dbReference>